<proteinExistence type="inferred from homology"/>
<dbReference type="Gene3D" id="3.30.2350.20">
    <property type="entry name" value="TruD, catalytic domain"/>
    <property type="match status" value="2"/>
</dbReference>
<feature type="region of interest" description="Disordered" evidence="3">
    <location>
        <begin position="65"/>
        <end position="97"/>
    </location>
</feature>
<feature type="compositionally biased region" description="Polar residues" evidence="3">
    <location>
        <begin position="504"/>
        <end position="513"/>
    </location>
</feature>
<keyword evidence="2" id="KW-0413">Isomerase</keyword>
<protein>
    <recommendedName>
        <fullName evidence="4">TRUD domain-containing protein</fullName>
    </recommendedName>
</protein>
<feature type="domain" description="TRUD" evidence="4">
    <location>
        <begin position="340"/>
        <end position="615"/>
    </location>
</feature>
<dbReference type="PANTHER" id="PTHR13326">
    <property type="entry name" value="TRNA PSEUDOURIDINE SYNTHASE D"/>
    <property type="match status" value="1"/>
</dbReference>
<feature type="compositionally biased region" description="Polar residues" evidence="3">
    <location>
        <begin position="645"/>
        <end position="659"/>
    </location>
</feature>
<dbReference type="SUPFAM" id="SSF55120">
    <property type="entry name" value="Pseudouridine synthase"/>
    <property type="match status" value="1"/>
</dbReference>
<dbReference type="PANTHER" id="PTHR13326:SF21">
    <property type="entry name" value="PSEUDOURIDYLATE SYNTHASE PUS7L"/>
    <property type="match status" value="1"/>
</dbReference>
<dbReference type="EMBL" id="SRRH01000162">
    <property type="protein sequence ID" value="KAG6296842.1"/>
    <property type="molecule type" value="Genomic_DNA"/>
</dbReference>
<organism evidence="5 6">
    <name type="scientific">Claviceps aff. purpurea</name>
    <dbReference type="NCBI Taxonomy" id="1967640"/>
    <lineage>
        <taxon>Eukaryota</taxon>
        <taxon>Fungi</taxon>
        <taxon>Dikarya</taxon>
        <taxon>Ascomycota</taxon>
        <taxon>Pezizomycotina</taxon>
        <taxon>Sordariomycetes</taxon>
        <taxon>Hypocreomycetidae</taxon>
        <taxon>Hypocreales</taxon>
        <taxon>Clavicipitaceae</taxon>
        <taxon>Claviceps</taxon>
    </lineage>
</organism>
<evidence type="ECO:0000313" key="6">
    <source>
        <dbReference type="Proteomes" id="UP000707071"/>
    </source>
</evidence>
<sequence>MAEQEHYNVRVGAAHAKSLGITHRTTPLACSWTGDMRVRFSDFQVNEIGENGSVIHLRTIGLENDNKPAQSLQTRGESKAPKAELPNNKDAPTTKPQVEVSAIEIAPEDVTALENLSSPKFAQDLVQLFNGGNGPTGELAKTATSEPFDDKAKRAQLHGEVRRIFKSRIDTTTGPDGAIVASYIPPRKNAKKSRGGRRGPSDDEPVGQYVHFTLYKDNRDTMDAVSQISRLLRIKPQAIGYAGTKDRRASTTQRCSVRHQRKRAMAGLNGKLWGIATGDYEYAENPIHLGQLMGNEFIITLKNCKMSDEDAVVPSAIPLERLARMKTNVESAMAHMASHGWINYFGHQRFGTHDVGTHQIGKLILRDDFEGAVHALLQYDAEIAARAEAGHVPDEPTKRDDYLRHQACMLFQTGKDLDRAARLIPRRFAGESCVLRHLTRAGKASSRDFAGAITHITRGLRSMYLHAYQSLVWNHAASLRYTLHGTNVVKGDLVIVAPDAADTHPQSSNAATSTEDKTHDQDGDEIINPLEECDDDAPLRARPLTAEEASSGNYSIHDIVLPSPGHDVVYPENEIGAFYTEFMGREENGSLDPTKMRRLRREFNLPGRYRKLMQKFLSEPSVEVRLYADETEQMHPTDLDVIKNSQGQDQHQGMASSGQEVDGKRKRLDSISNEEGPLGEAGVKKPRMASSAPDDEIDATTSTTKVEHQGEESAAAADVVVVVSTAEEKPAAASEPTKIAVIVKFQLASSAYATVALRELMGDREDPDEKASG</sequence>
<dbReference type="Pfam" id="PF01142">
    <property type="entry name" value="TruD"/>
    <property type="match status" value="1"/>
</dbReference>
<feature type="region of interest" description="Disordered" evidence="3">
    <location>
        <begin position="501"/>
        <end position="534"/>
    </location>
</feature>
<evidence type="ECO:0000256" key="2">
    <source>
        <dbReference type="ARBA" id="ARBA00023235"/>
    </source>
</evidence>
<accession>A0A9P7QJ91</accession>
<comment type="caution">
    <text evidence="5">The sequence shown here is derived from an EMBL/GenBank/DDBJ whole genome shotgun (WGS) entry which is preliminary data.</text>
</comment>
<dbReference type="PIRSF" id="PIRSF037016">
    <property type="entry name" value="Pseudouridin_synth_euk_prd"/>
    <property type="match status" value="1"/>
</dbReference>
<dbReference type="InterPro" id="IPR011760">
    <property type="entry name" value="PsdUridine_synth_TruD_insert"/>
</dbReference>
<dbReference type="AlphaFoldDB" id="A0A9P7QJ91"/>
<keyword evidence="6" id="KW-1185">Reference proteome</keyword>
<evidence type="ECO:0000259" key="4">
    <source>
        <dbReference type="PROSITE" id="PS50984"/>
    </source>
</evidence>
<dbReference type="GO" id="GO:0001522">
    <property type="term" value="P:pseudouridine synthesis"/>
    <property type="evidence" value="ECO:0007669"/>
    <property type="project" value="InterPro"/>
</dbReference>
<feature type="region of interest" description="Disordered" evidence="3">
    <location>
        <begin position="645"/>
        <end position="716"/>
    </location>
</feature>
<feature type="compositionally biased region" description="Basic residues" evidence="3">
    <location>
        <begin position="188"/>
        <end position="197"/>
    </location>
</feature>
<dbReference type="GO" id="GO:0005634">
    <property type="term" value="C:nucleus"/>
    <property type="evidence" value="ECO:0007669"/>
    <property type="project" value="TreeGrafter"/>
</dbReference>
<dbReference type="PROSITE" id="PS50984">
    <property type="entry name" value="TRUD"/>
    <property type="match status" value="1"/>
</dbReference>
<dbReference type="InterPro" id="IPR020103">
    <property type="entry name" value="PsdUridine_synth_cat_dom_sf"/>
</dbReference>
<dbReference type="GO" id="GO:0009982">
    <property type="term" value="F:pseudouridine synthase activity"/>
    <property type="evidence" value="ECO:0007669"/>
    <property type="project" value="InterPro"/>
</dbReference>
<comment type="similarity">
    <text evidence="1">Belongs to the pseudouridine synthase TruD family.</text>
</comment>
<dbReference type="InterPro" id="IPR001656">
    <property type="entry name" value="PsdUridine_synth_TruD"/>
</dbReference>
<dbReference type="InterPro" id="IPR042214">
    <property type="entry name" value="TruD_catalytic"/>
</dbReference>
<evidence type="ECO:0000256" key="3">
    <source>
        <dbReference type="SAM" id="MobiDB-lite"/>
    </source>
</evidence>
<evidence type="ECO:0000256" key="1">
    <source>
        <dbReference type="ARBA" id="ARBA00007953"/>
    </source>
</evidence>
<dbReference type="GO" id="GO:0003723">
    <property type="term" value="F:RNA binding"/>
    <property type="evidence" value="ECO:0007669"/>
    <property type="project" value="InterPro"/>
</dbReference>
<evidence type="ECO:0000313" key="5">
    <source>
        <dbReference type="EMBL" id="KAG6296842.1"/>
    </source>
</evidence>
<feature type="region of interest" description="Disordered" evidence="3">
    <location>
        <begin position="185"/>
        <end position="206"/>
    </location>
</feature>
<reference evidence="5 6" key="1">
    <citation type="journal article" date="2020" name="bioRxiv">
        <title>Whole genome comparisons of ergot fungi reveals the divergence and evolution of species within the genus Claviceps are the result of varying mechanisms driving genome evolution and host range expansion.</title>
        <authorList>
            <person name="Wyka S.A."/>
            <person name="Mondo S.J."/>
            <person name="Liu M."/>
            <person name="Dettman J."/>
            <person name="Nalam V."/>
            <person name="Broders K.D."/>
        </authorList>
    </citation>
    <scope>NUCLEOTIDE SEQUENCE [LARGE SCALE GENOMIC DNA]</scope>
    <source>
        <strain evidence="5 6">Clav52</strain>
    </source>
</reference>
<dbReference type="NCBIfam" id="TIGR00094">
    <property type="entry name" value="tRNA_TruD_broad"/>
    <property type="match status" value="1"/>
</dbReference>
<dbReference type="Proteomes" id="UP000707071">
    <property type="component" value="Unassembled WGS sequence"/>
</dbReference>
<gene>
    <name evidence="5" type="ORF">E4U09_001621</name>
</gene>
<name>A0A9P7QJ91_9HYPO</name>
<dbReference type="CDD" id="cd02576">
    <property type="entry name" value="PseudoU_synth_ScPUS7"/>
    <property type="match status" value="1"/>
</dbReference>